<reference evidence="1 2" key="1">
    <citation type="submission" date="2019-07" db="EMBL/GenBank/DDBJ databases">
        <title>Whole genome shotgun sequence of Halomonas pacifica NBRC 102220.</title>
        <authorList>
            <person name="Hosoyama A."/>
            <person name="Uohara A."/>
            <person name="Ohji S."/>
            <person name="Ichikawa N."/>
        </authorList>
    </citation>
    <scope>NUCLEOTIDE SEQUENCE [LARGE SCALE GENOMIC DNA]</scope>
    <source>
        <strain evidence="1 2">NBRC 102220</strain>
    </source>
</reference>
<dbReference type="Proteomes" id="UP000321275">
    <property type="component" value="Unassembled WGS sequence"/>
</dbReference>
<dbReference type="EMBL" id="BJUK01000010">
    <property type="protein sequence ID" value="GEK46942.1"/>
    <property type="molecule type" value="Genomic_DNA"/>
</dbReference>
<organism evidence="1 2">
    <name type="scientific">Bisbaumannia pacifica</name>
    <dbReference type="NCBI Taxonomy" id="77098"/>
    <lineage>
        <taxon>Bacteria</taxon>
        <taxon>Pseudomonadati</taxon>
        <taxon>Pseudomonadota</taxon>
        <taxon>Gammaproteobacteria</taxon>
        <taxon>Oceanospirillales</taxon>
        <taxon>Halomonadaceae</taxon>
        <taxon>Bisbaumannia</taxon>
    </lineage>
</organism>
<dbReference type="InterPro" id="IPR007344">
    <property type="entry name" value="GrpB/CoaE"/>
</dbReference>
<dbReference type="PANTHER" id="PTHR34822">
    <property type="entry name" value="GRPB DOMAIN PROTEIN (AFU_ORTHOLOGUE AFUA_1G01530)"/>
    <property type="match status" value="1"/>
</dbReference>
<sequence length="192" mass="21067">MSAKGPAATRQTPSMTDAESLARAIHERVMLVPYDPAWPGRFAAERARLLGRFADALRGVVHIGSTAVPGLPAKPVIDIMAGVDSLAVADALMAPLLEAGYVTSAEFNAALTDRRWLMRHAAGHRTHHLHLVVHDGQLWRQRLAFRDTLRADPALAERYALLKAELAARHPDDREAYTRAKGEFVRAVLART</sequence>
<dbReference type="RefSeq" id="WP_244945868.1">
    <property type="nucleotide sequence ID" value="NZ_BJUK01000010.1"/>
</dbReference>
<evidence type="ECO:0000313" key="2">
    <source>
        <dbReference type="Proteomes" id="UP000321275"/>
    </source>
</evidence>
<comment type="caution">
    <text evidence="1">The sequence shown here is derived from an EMBL/GenBank/DDBJ whole genome shotgun (WGS) entry which is preliminary data.</text>
</comment>
<protein>
    <recommendedName>
        <fullName evidence="3">GrpB family protein</fullName>
    </recommendedName>
</protein>
<evidence type="ECO:0008006" key="3">
    <source>
        <dbReference type="Google" id="ProtNLM"/>
    </source>
</evidence>
<gene>
    <name evidence="1" type="ORF">HPA02_12250</name>
</gene>
<dbReference type="PANTHER" id="PTHR34822:SF1">
    <property type="entry name" value="GRPB FAMILY PROTEIN"/>
    <property type="match status" value="1"/>
</dbReference>
<dbReference type="Pfam" id="PF04229">
    <property type="entry name" value="GrpB"/>
    <property type="match status" value="1"/>
</dbReference>
<evidence type="ECO:0000313" key="1">
    <source>
        <dbReference type="EMBL" id="GEK46942.1"/>
    </source>
</evidence>
<name>A0A510X699_9GAMM</name>
<dbReference type="InterPro" id="IPR043519">
    <property type="entry name" value="NT_sf"/>
</dbReference>
<keyword evidence="2" id="KW-1185">Reference proteome</keyword>
<dbReference type="SUPFAM" id="SSF81301">
    <property type="entry name" value="Nucleotidyltransferase"/>
    <property type="match status" value="1"/>
</dbReference>
<accession>A0A510X699</accession>
<dbReference type="AlphaFoldDB" id="A0A510X699"/>
<proteinExistence type="predicted"/>
<dbReference type="Gene3D" id="3.30.460.10">
    <property type="entry name" value="Beta Polymerase, domain 2"/>
    <property type="match status" value="1"/>
</dbReference>